<dbReference type="PANTHER" id="PTHR43065:SF42">
    <property type="entry name" value="TWO-COMPONENT SENSOR PPRA"/>
    <property type="match status" value="1"/>
</dbReference>
<dbReference type="Pfam" id="PF02518">
    <property type="entry name" value="HATPase_c"/>
    <property type="match status" value="1"/>
</dbReference>
<name>A0ABS9W9T5_9PROT</name>
<keyword evidence="3 4" id="KW-0597">Phosphoprotein</keyword>
<dbReference type="InterPro" id="IPR001789">
    <property type="entry name" value="Sig_transdc_resp-reg_receiver"/>
</dbReference>
<feature type="domain" description="Response regulatory" evidence="6">
    <location>
        <begin position="7"/>
        <end position="121"/>
    </location>
</feature>
<dbReference type="PROSITE" id="PS50113">
    <property type="entry name" value="PAC"/>
    <property type="match status" value="1"/>
</dbReference>
<dbReference type="InterPro" id="IPR013656">
    <property type="entry name" value="PAS_4"/>
</dbReference>
<evidence type="ECO:0000256" key="1">
    <source>
        <dbReference type="ARBA" id="ARBA00000085"/>
    </source>
</evidence>
<dbReference type="PANTHER" id="PTHR43065">
    <property type="entry name" value="SENSOR HISTIDINE KINASE"/>
    <property type="match status" value="1"/>
</dbReference>
<dbReference type="PROSITE" id="PS50109">
    <property type="entry name" value="HIS_KIN"/>
    <property type="match status" value="1"/>
</dbReference>
<organism evidence="8 9">
    <name type="scientific">Teichococcus vastitatis</name>
    <dbReference type="NCBI Taxonomy" id="2307076"/>
    <lineage>
        <taxon>Bacteria</taxon>
        <taxon>Pseudomonadati</taxon>
        <taxon>Pseudomonadota</taxon>
        <taxon>Alphaproteobacteria</taxon>
        <taxon>Acetobacterales</taxon>
        <taxon>Roseomonadaceae</taxon>
        <taxon>Roseomonas</taxon>
    </lineage>
</organism>
<feature type="modified residue" description="4-aspartylphosphate" evidence="4">
    <location>
        <position position="552"/>
    </location>
</feature>
<evidence type="ECO:0000256" key="2">
    <source>
        <dbReference type="ARBA" id="ARBA00012438"/>
    </source>
</evidence>
<dbReference type="InterPro" id="IPR011006">
    <property type="entry name" value="CheY-like_superfamily"/>
</dbReference>
<dbReference type="InterPro" id="IPR000014">
    <property type="entry name" value="PAS"/>
</dbReference>
<dbReference type="PROSITE" id="PS50110">
    <property type="entry name" value="RESPONSE_REGULATORY"/>
    <property type="match status" value="2"/>
</dbReference>
<dbReference type="CDD" id="cd17569">
    <property type="entry name" value="REC_HupR-like"/>
    <property type="match status" value="1"/>
</dbReference>
<keyword evidence="9" id="KW-1185">Reference proteome</keyword>
<feature type="domain" description="Histidine kinase" evidence="5">
    <location>
        <begin position="261"/>
        <end position="481"/>
    </location>
</feature>
<reference evidence="8 9" key="1">
    <citation type="submission" date="2022-03" db="EMBL/GenBank/DDBJ databases">
        <title>Complete genome analysis of Roseomonas KG 17.1 : a prolific producer of plant growth promoters.</title>
        <authorList>
            <person name="Saadouli I."/>
            <person name="Najjari A."/>
            <person name="Mosbah A."/>
            <person name="Ouzari H.I."/>
        </authorList>
    </citation>
    <scope>NUCLEOTIDE SEQUENCE [LARGE SCALE GENOMIC DNA]</scope>
    <source>
        <strain evidence="8 9">KG17-1</strain>
    </source>
</reference>
<dbReference type="PRINTS" id="PR00344">
    <property type="entry name" value="BCTRLSENSOR"/>
</dbReference>
<dbReference type="SUPFAM" id="SSF55785">
    <property type="entry name" value="PYP-like sensor domain (PAS domain)"/>
    <property type="match status" value="1"/>
</dbReference>
<dbReference type="Gene3D" id="3.40.50.2300">
    <property type="match status" value="2"/>
</dbReference>
<evidence type="ECO:0000313" key="9">
    <source>
        <dbReference type="Proteomes" id="UP001201985"/>
    </source>
</evidence>
<dbReference type="Pfam" id="PF00072">
    <property type="entry name" value="Response_reg"/>
    <property type="match status" value="2"/>
</dbReference>
<dbReference type="CDD" id="cd00082">
    <property type="entry name" value="HisKA"/>
    <property type="match status" value="1"/>
</dbReference>
<evidence type="ECO:0000259" key="7">
    <source>
        <dbReference type="PROSITE" id="PS50113"/>
    </source>
</evidence>
<dbReference type="InterPro" id="IPR003661">
    <property type="entry name" value="HisK_dim/P_dom"/>
</dbReference>
<evidence type="ECO:0000313" key="8">
    <source>
        <dbReference type="EMBL" id="MCI0755983.1"/>
    </source>
</evidence>
<sequence length="615" mass="66402">MTEARPTLLLVDDEAEILVALSDLLETEFHVLTAGSGAEALQMLPGEPLVEVIVSDQRMPGMTGDVFLSQAREICAAEALLLTGYADLEAVIGAVNRGRIAGYAPKPWEPMALLTMIRSAVQRFRLARALDTERSLLRGVMETTNDAMSFRDWQGRFIRMNKAKAALLGGTPETLTQLTVPLSAEDLAALRNGHETEQVEQRQDAAGATRWVRVARIPVRGADGHVTCLATIERDITEQRLLEERLHQAEKMQALGTMAGGVAHDFNNLLTAILGSLELLAASDLPHPRQARMISNAVAAAERGSALTKRLLSFSRKRQLQLRPSDINRLVSEMEDLLLRSLGDKVVLRQELAAGLHPALVDPEQLGLALLNLCINSRDAMPEGGQITVSTRNLRLSRAEMPDLAEGDYIGIAVTDTGSGMPPEVMAQAFEPFFTTKAVGRGTGLGLSMVYGLTRQSGGTTLITSREGHGTTVEMLLPRAQSAAEKPSAPPHGQERPMRPLQVLVVDDDPEVRAVTVGILDALGHRSLGVTDADGALAQLAARPDIDLLITDQMMPGMDGRKLADQVRAQRPALPILLLSGYADGGNGPATYPLLRKPFRQAELAEQLALLLPVR</sequence>
<dbReference type="NCBIfam" id="TIGR00229">
    <property type="entry name" value="sensory_box"/>
    <property type="match status" value="1"/>
</dbReference>
<evidence type="ECO:0000259" key="6">
    <source>
        <dbReference type="PROSITE" id="PS50110"/>
    </source>
</evidence>
<dbReference type="Proteomes" id="UP001201985">
    <property type="component" value="Unassembled WGS sequence"/>
</dbReference>
<dbReference type="RefSeq" id="WP_120008882.1">
    <property type="nucleotide sequence ID" value="NZ_JALBUU010000079.1"/>
</dbReference>
<dbReference type="EMBL" id="JALBUU010000079">
    <property type="protein sequence ID" value="MCI0755983.1"/>
    <property type="molecule type" value="Genomic_DNA"/>
</dbReference>
<dbReference type="InterPro" id="IPR004358">
    <property type="entry name" value="Sig_transdc_His_kin-like_C"/>
</dbReference>
<comment type="caution">
    <text evidence="8">The sequence shown here is derived from an EMBL/GenBank/DDBJ whole genome shotgun (WGS) entry which is preliminary data.</text>
</comment>
<evidence type="ECO:0000256" key="3">
    <source>
        <dbReference type="ARBA" id="ARBA00022553"/>
    </source>
</evidence>
<dbReference type="SMART" id="SM00388">
    <property type="entry name" value="HisKA"/>
    <property type="match status" value="1"/>
</dbReference>
<dbReference type="InterPro" id="IPR036890">
    <property type="entry name" value="HATPase_C_sf"/>
</dbReference>
<dbReference type="InterPro" id="IPR036097">
    <property type="entry name" value="HisK_dim/P_sf"/>
</dbReference>
<dbReference type="EC" id="2.7.13.3" evidence="2"/>
<dbReference type="SUPFAM" id="SSF47384">
    <property type="entry name" value="Homodimeric domain of signal transducing histidine kinase"/>
    <property type="match status" value="1"/>
</dbReference>
<dbReference type="SMART" id="SM00387">
    <property type="entry name" value="HATPase_c"/>
    <property type="match status" value="1"/>
</dbReference>
<dbReference type="InterPro" id="IPR003594">
    <property type="entry name" value="HATPase_dom"/>
</dbReference>
<feature type="domain" description="PAC" evidence="7">
    <location>
        <begin position="194"/>
        <end position="248"/>
    </location>
</feature>
<dbReference type="InterPro" id="IPR035965">
    <property type="entry name" value="PAS-like_dom_sf"/>
</dbReference>
<dbReference type="Pfam" id="PF00512">
    <property type="entry name" value="HisKA"/>
    <property type="match status" value="1"/>
</dbReference>
<gene>
    <name evidence="8" type="ORF">MON41_20150</name>
</gene>
<dbReference type="InterPro" id="IPR000700">
    <property type="entry name" value="PAS-assoc_C"/>
</dbReference>
<dbReference type="SMART" id="SM00448">
    <property type="entry name" value="REC"/>
    <property type="match status" value="2"/>
</dbReference>
<feature type="domain" description="Response regulatory" evidence="6">
    <location>
        <begin position="502"/>
        <end position="612"/>
    </location>
</feature>
<dbReference type="Gene3D" id="3.30.565.10">
    <property type="entry name" value="Histidine kinase-like ATPase, C-terminal domain"/>
    <property type="match status" value="1"/>
</dbReference>
<dbReference type="SUPFAM" id="SSF52172">
    <property type="entry name" value="CheY-like"/>
    <property type="match status" value="2"/>
</dbReference>
<comment type="catalytic activity">
    <reaction evidence="1">
        <text>ATP + protein L-histidine = ADP + protein N-phospho-L-histidine.</text>
        <dbReference type="EC" id="2.7.13.3"/>
    </reaction>
</comment>
<dbReference type="Pfam" id="PF08448">
    <property type="entry name" value="PAS_4"/>
    <property type="match status" value="1"/>
</dbReference>
<dbReference type="SUPFAM" id="SSF55874">
    <property type="entry name" value="ATPase domain of HSP90 chaperone/DNA topoisomerase II/histidine kinase"/>
    <property type="match status" value="1"/>
</dbReference>
<protein>
    <recommendedName>
        <fullName evidence="2">histidine kinase</fullName>
        <ecNumber evidence="2">2.7.13.3</ecNumber>
    </recommendedName>
</protein>
<proteinExistence type="predicted"/>
<accession>A0ABS9W9T5</accession>
<dbReference type="Gene3D" id="3.30.450.20">
    <property type="entry name" value="PAS domain"/>
    <property type="match status" value="1"/>
</dbReference>
<dbReference type="Gene3D" id="1.10.287.130">
    <property type="match status" value="1"/>
</dbReference>
<feature type="modified residue" description="4-aspartylphosphate" evidence="4">
    <location>
        <position position="56"/>
    </location>
</feature>
<dbReference type="InterPro" id="IPR005467">
    <property type="entry name" value="His_kinase_dom"/>
</dbReference>
<evidence type="ECO:0000256" key="4">
    <source>
        <dbReference type="PROSITE-ProRule" id="PRU00169"/>
    </source>
</evidence>
<evidence type="ECO:0000259" key="5">
    <source>
        <dbReference type="PROSITE" id="PS50109"/>
    </source>
</evidence>